<accession>A0A8K1CRL2</accession>
<sequence length="971" mass="109089">MAVKTVAQAISQLGAPFLGQFIEDLIYTIESLARDRLQHEAAVIESRALPHSPHRLAIGASTTSACEGSASDEAEGEATSSDGEEDEEDTDNHEEEEADQNQTPVASSPVPVIDRCNLPRGTMFRTTLRSRAFPPTRVPPVEFIRTTCVYTPFELCKKPPALSSMRIQGRDENGSAEWAVVLFPKNKPSLANADEFAAFEQWARTRQKEFDETHHLIDGSSHETLVERLKAQLALKETVCYEFCRFVFDKCPTTARFLHGLFVELVEVTLRTLGNAERDAMIMEQRHKNVQLELTRLHTQLRTVRTSLGTLQETLARRHQQLLHERECIIRKRKTLNQLLCADQVLIRRVMALVQRVQEIADDVTQAQMMPLASPGGNLLLGAQASEEEMRFPVANELFVWVQTKYDSLEEVNCTAQQHERGVNTEALGEVVNNASETGKDVIVLDLNDIKTASDALKNTLLRLMRMVSGKSPDSAVGWDAQELWDQALFIPPHEDVQDLERDVQRLVRHVEEHVISRRWAQCTVARRNAAVQTEIQACVPKKRTLEMPVSRPRPQELVEDRIAQWHWRLKQRRRLRNADSSATGSIAADSASQDDLLRTLVPDELRRYLPSALPPDYTPHQLALHDVHAVISYLFNHMWLLVQEDLQQHPPHSRFSFSPMSAFSSVLPLAGVHTYLYRIYLQHFRIPAVVTCRLLDLLVSTSHLDTQSGKVLLFARLLGLPGVAPLPSDGFWFLLKTIHVLQRACGSAGCYFLLDGSGNNEFVPQASASEALGLLFASASNDVVKRLRLKLTGLASVYGAVWIPAYSIVTFIVDEWGTMQDALRHRVEQTLLLTRLATSENTTTLPTLATFLDGLTALELRVDRLDAISAYRELLQDSKTDASRFQLLWVQRVIHAVNRTQQRSLTSRGLSGMPGVHLGAVPDAFMIANDRLSIKFLAAGWEAIKPESIRRLSVIFQDVGLQCRRCECLA</sequence>
<feature type="region of interest" description="Disordered" evidence="1">
    <location>
        <begin position="61"/>
        <end position="116"/>
    </location>
</feature>
<dbReference type="EMBL" id="SPLM01000002">
    <property type="protein sequence ID" value="TMW68260.1"/>
    <property type="molecule type" value="Genomic_DNA"/>
</dbReference>
<dbReference type="OrthoDB" id="62482at2759"/>
<dbReference type="Proteomes" id="UP000794436">
    <property type="component" value="Unassembled WGS sequence"/>
</dbReference>
<keyword evidence="3" id="KW-1185">Reference proteome</keyword>
<organism evidence="2 3">
    <name type="scientific">Pythium oligandrum</name>
    <name type="common">Mycoparasitic fungus</name>
    <dbReference type="NCBI Taxonomy" id="41045"/>
    <lineage>
        <taxon>Eukaryota</taxon>
        <taxon>Sar</taxon>
        <taxon>Stramenopiles</taxon>
        <taxon>Oomycota</taxon>
        <taxon>Peronosporomycetes</taxon>
        <taxon>Pythiales</taxon>
        <taxon>Pythiaceae</taxon>
        <taxon>Pythium</taxon>
    </lineage>
</organism>
<comment type="caution">
    <text evidence="2">The sequence shown here is derived from an EMBL/GenBank/DDBJ whole genome shotgun (WGS) entry which is preliminary data.</text>
</comment>
<reference evidence="2" key="1">
    <citation type="submission" date="2019-03" db="EMBL/GenBank/DDBJ databases">
        <title>Long read genome sequence of the mycoparasitic Pythium oligandrum ATCC 38472 isolated from sugarbeet rhizosphere.</title>
        <authorList>
            <person name="Gaulin E."/>
        </authorList>
    </citation>
    <scope>NUCLEOTIDE SEQUENCE</scope>
    <source>
        <strain evidence="2">ATCC 38472_TT</strain>
    </source>
</reference>
<proteinExistence type="predicted"/>
<protein>
    <submittedName>
        <fullName evidence="2">Uncharacterized protein</fullName>
    </submittedName>
</protein>
<name>A0A8K1CRL2_PYTOL</name>
<evidence type="ECO:0000256" key="1">
    <source>
        <dbReference type="SAM" id="MobiDB-lite"/>
    </source>
</evidence>
<gene>
    <name evidence="2" type="ORF">Poli38472_005728</name>
</gene>
<evidence type="ECO:0000313" key="3">
    <source>
        <dbReference type="Proteomes" id="UP000794436"/>
    </source>
</evidence>
<evidence type="ECO:0000313" key="2">
    <source>
        <dbReference type="EMBL" id="TMW68260.1"/>
    </source>
</evidence>
<dbReference type="AlphaFoldDB" id="A0A8K1CRL2"/>
<feature type="compositionally biased region" description="Acidic residues" evidence="1">
    <location>
        <begin position="70"/>
        <end position="99"/>
    </location>
</feature>